<sequence>MATQGGGEEEETLLCEEDEIIHRLRESSHGDGEMYYDVEFGGMTASVYWDESKIPTYDAALSNPIVWVRPQELCESPEYFVGEETTCSSLVEGRMGDAWLLGAMAAISGHPEFLVENLFGSEPDDFKTWGVYTCRFYREGEWQDVVTDTRIPCVADAGHHTPISGHCSDRRELWVALLAKAYAKALGNFEALASGSLTEALVDLTGGTAEETALSEFRGSSHQPLWDVLEQHLRANRDVVCCTVVDGEHDDIPSQRETPLGLLVEHAYCVVAIREVGENKFVLVRNPWYGRGDWRGPWSNGSTQWDDFPEILNKLLEDEELRWDRTTTGTFFMTLEDWCARFDVLHVCRLFPDEKYRQYKVRGRWTGKTAGGPLNTDDEPRAEEQEHRLTTALKSSKHVRCDDNNPRWFNNPQFRASTTQAIEVHMSLMQSCQRTATGRKAVAEIGFEIVRTKRSADNVRIFSVVQGVVTATAPSKAVREVSLAKVKLEPGWNYCVVVHTSTRGREGSFVFRTFSPLDLTVQVVPETHSHYARGIWKSAPEHNTAGGAPFNVDAKGNLKLAPRWCHNPQYFLKLIEPNDDTPISGGGTGGVPIDVKLVLRRNDDSEAGVKGEAAPLQRAPTSSLSSSSSSSQQQQQQQQQQGQEKIVRIGLVASCNAEAASECEKQGKEPRTNALGEPKPTKESTLKKKTTKSSRFLESQGILDTIGGSTWAASVNSALENTTSFPSRKVLLDKNEWHATSSFDDAAVATLFLAAVPRRRLSRGIVVVPSLTESEVEGSFVLEVHSDAPLSVEASPETKSRTVVGEWTDVNAGGSHLHPSWKINPKYTLAFSSGPSCKKVNILLARPEHSWKNADMVGAMMGFYLTRERSILQPENEPSTIFRRPGIFHEGRPWNESPFVPLHRVSTPPNFVLEAHGESGGVYSIMPATYAPGKKGIFYLSVTADAEFTLTPGANASMPR</sequence>
<evidence type="ECO:0000256" key="1">
    <source>
        <dbReference type="ARBA" id="ARBA00007623"/>
    </source>
</evidence>
<dbReference type="Pfam" id="PF01067">
    <property type="entry name" value="Calpain_III"/>
    <property type="match status" value="1"/>
</dbReference>
<feature type="region of interest" description="Disordered" evidence="7">
    <location>
        <begin position="662"/>
        <end position="693"/>
    </location>
</feature>
<proteinExistence type="inferred from homology"/>
<evidence type="ECO:0000256" key="4">
    <source>
        <dbReference type="ARBA" id="ARBA00022807"/>
    </source>
</evidence>
<evidence type="ECO:0000256" key="7">
    <source>
        <dbReference type="SAM" id="MobiDB-lite"/>
    </source>
</evidence>
<dbReference type="PANTHER" id="PTHR10183:SF379">
    <property type="entry name" value="CALPAIN-5"/>
    <property type="match status" value="1"/>
</dbReference>
<dbReference type="InterPro" id="IPR022683">
    <property type="entry name" value="Calpain_III"/>
</dbReference>
<accession>A0AAD7XHX3</accession>
<dbReference type="InterPro" id="IPR001300">
    <property type="entry name" value="Peptidase_C2_calpain_cat"/>
</dbReference>
<dbReference type="InterPro" id="IPR022682">
    <property type="entry name" value="Calpain_domain_III"/>
</dbReference>
<dbReference type="EMBL" id="JAQMWT010000594">
    <property type="protein sequence ID" value="KAJ8599041.1"/>
    <property type="molecule type" value="Genomic_DNA"/>
</dbReference>
<evidence type="ECO:0000256" key="5">
    <source>
        <dbReference type="PIRSR" id="PIRSR622684-1"/>
    </source>
</evidence>
<dbReference type="InterPro" id="IPR038765">
    <property type="entry name" value="Papain-like_cys_pep_sf"/>
</dbReference>
<evidence type="ECO:0000259" key="8">
    <source>
        <dbReference type="PROSITE" id="PS50203"/>
    </source>
</evidence>
<keyword evidence="10" id="KW-1185">Reference proteome</keyword>
<dbReference type="Pfam" id="PF00648">
    <property type="entry name" value="Peptidase_C2"/>
    <property type="match status" value="1"/>
</dbReference>
<dbReference type="Proteomes" id="UP001230188">
    <property type="component" value="Unassembled WGS sequence"/>
</dbReference>
<dbReference type="GO" id="GO:0006508">
    <property type="term" value="P:proteolysis"/>
    <property type="evidence" value="ECO:0007669"/>
    <property type="project" value="UniProtKB-KW"/>
</dbReference>
<feature type="region of interest" description="Disordered" evidence="7">
    <location>
        <begin position="605"/>
        <end position="643"/>
    </location>
</feature>
<feature type="compositionally biased region" description="Basic and acidic residues" evidence="7">
    <location>
        <begin position="662"/>
        <end position="671"/>
    </location>
</feature>
<feature type="active site" evidence="5">
    <location>
        <position position="266"/>
    </location>
</feature>
<dbReference type="AlphaFoldDB" id="A0AAD7XHX3"/>
<dbReference type="SUPFAM" id="SSF49758">
    <property type="entry name" value="Calpain large subunit, middle domain (domain III)"/>
    <property type="match status" value="3"/>
</dbReference>
<gene>
    <name evidence="9" type="ORF">CTAYLR_007694</name>
</gene>
<dbReference type="SUPFAM" id="SSF54001">
    <property type="entry name" value="Cysteine proteinases"/>
    <property type="match status" value="1"/>
</dbReference>
<feature type="compositionally biased region" description="Low complexity" evidence="7">
    <location>
        <begin position="622"/>
        <end position="643"/>
    </location>
</feature>
<feature type="domain" description="Calpain catalytic" evidence="8">
    <location>
        <begin position="34"/>
        <end position="351"/>
    </location>
</feature>
<evidence type="ECO:0000256" key="6">
    <source>
        <dbReference type="PROSITE-ProRule" id="PRU00239"/>
    </source>
</evidence>
<evidence type="ECO:0000256" key="2">
    <source>
        <dbReference type="ARBA" id="ARBA00022670"/>
    </source>
</evidence>
<evidence type="ECO:0000256" key="3">
    <source>
        <dbReference type="ARBA" id="ARBA00022801"/>
    </source>
</evidence>
<dbReference type="Gene3D" id="2.60.120.380">
    <property type="match status" value="3"/>
</dbReference>
<keyword evidence="3" id="KW-0378">Hydrolase</keyword>
<keyword evidence="2" id="KW-0645">Protease</keyword>
<evidence type="ECO:0000313" key="10">
    <source>
        <dbReference type="Proteomes" id="UP001230188"/>
    </source>
</evidence>
<dbReference type="SMART" id="SM00230">
    <property type="entry name" value="CysPc"/>
    <property type="match status" value="1"/>
</dbReference>
<evidence type="ECO:0000313" key="9">
    <source>
        <dbReference type="EMBL" id="KAJ8599041.1"/>
    </source>
</evidence>
<dbReference type="GO" id="GO:0004198">
    <property type="term" value="F:calcium-dependent cysteine-type endopeptidase activity"/>
    <property type="evidence" value="ECO:0007669"/>
    <property type="project" value="InterPro"/>
</dbReference>
<comment type="caution">
    <text evidence="6">Lacks conserved residue(s) required for the propagation of feature annotation.</text>
</comment>
<keyword evidence="4" id="KW-0788">Thiol protease</keyword>
<protein>
    <recommendedName>
        <fullName evidence="8">Calpain catalytic domain-containing protein</fullName>
    </recommendedName>
</protein>
<name>A0AAD7XHX3_9STRA</name>
<dbReference type="PANTHER" id="PTHR10183">
    <property type="entry name" value="CALPAIN"/>
    <property type="match status" value="1"/>
</dbReference>
<dbReference type="PROSITE" id="PS50203">
    <property type="entry name" value="CALPAIN_CAT"/>
    <property type="match status" value="1"/>
</dbReference>
<comment type="similarity">
    <text evidence="1">Belongs to the peptidase C2 family.</text>
</comment>
<feature type="active site" evidence="5">
    <location>
        <position position="286"/>
    </location>
</feature>
<dbReference type="InterPro" id="IPR036213">
    <property type="entry name" value="Calpain_III_sf"/>
</dbReference>
<dbReference type="SMART" id="SM00720">
    <property type="entry name" value="calpain_III"/>
    <property type="match status" value="1"/>
</dbReference>
<dbReference type="PRINTS" id="PR00704">
    <property type="entry name" value="CALPAIN"/>
</dbReference>
<reference evidence="9" key="1">
    <citation type="submission" date="2023-01" db="EMBL/GenBank/DDBJ databases">
        <title>Metagenome sequencing of chrysophaentin producing Chrysophaeum taylorii.</title>
        <authorList>
            <person name="Davison J."/>
            <person name="Bewley C."/>
        </authorList>
    </citation>
    <scope>NUCLEOTIDE SEQUENCE</scope>
    <source>
        <strain evidence="9">NIES-1699</strain>
    </source>
</reference>
<dbReference type="Gene3D" id="3.90.70.10">
    <property type="entry name" value="Cysteine proteinases"/>
    <property type="match status" value="1"/>
</dbReference>
<dbReference type="InterPro" id="IPR022684">
    <property type="entry name" value="Calpain_cysteine_protease"/>
</dbReference>
<organism evidence="9 10">
    <name type="scientific">Chrysophaeum taylorii</name>
    <dbReference type="NCBI Taxonomy" id="2483200"/>
    <lineage>
        <taxon>Eukaryota</taxon>
        <taxon>Sar</taxon>
        <taxon>Stramenopiles</taxon>
        <taxon>Ochrophyta</taxon>
        <taxon>Pelagophyceae</taxon>
        <taxon>Pelagomonadales</taxon>
        <taxon>Pelagomonadaceae</taxon>
        <taxon>Chrysophaeum</taxon>
    </lineage>
</organism>
<comment type="caution">
    <text evidence="9">The sequence shown here is derived from an EMBL/GenBank/DDBJ whole genome shotgun (WGS) entry which is preliminary data.</text>
</comment>